<comment type="caution">
    <text evidence="1">The sequence shown here is derived from an EMBL/GenBank/DDBJ whole genome shotgun (WGS) entry which is preliminary data.</text>
</comment>
<sequence>MRHISFKAMDDTRTHCVRGHLLTYWNCAKADLSGGWLACRSCDSARADIRRDRLRGVDSAALLQKKADEHYKRLADLAQDELRAELRRANAA</sequence>
<accession>A0A4Y4C5R9</accession>
<gene>
    <name evidence="1" type="ORF">CVA01_25030</name>
</gene>
<name>A0A4Y4C5R9_9CORY</name>
<dbReference type="EMBL" id="BJNT01000021">
    <property type="protein sequence ID" value="GEC87189.1"/>
    <property type="molecule type" value="Genomic_DNA"/>
</dbReference>
<evidence type="ECO:0000313" key="1">
    <source>
        <dbReference type="EMBL" id="GEC87189.1"/>
    </source>
</evidence>
<organism evidence="1 2">
    <name type="scientific">Corynebacterium variabile</name>
    <dbReference type="NCBI Taxonomy" id="1727"/>
    <lineage>
        <taxon>Bacteria</taxon>
        <taxon>Bacillati</taxon>
        <taxon>Actinomycetota</taxon>
        <taxon>Actinomycetes</taxon>
        <taxon>Mycobacteriales</taxon>
        <taxon>Corynebacteriaceae</taxon>
        <taxon>Corynebacterium</taxon>
    </lineage>
</organism>
<dbReference type="Proteomes" id="UP000319986">
    <property type="component" value="Unassembled WGS sequence"/>
</dbReference>
<evidence type="ECO:0000313" key="2">
    <source>
        <dbReference type="Proteomes" id="UP000319986"/>
    </source>
</evidence>
<reference evidence="1 2" key="1">
    <citation type="submission" date="2019-06" db="EMBL/GenBank/DDBJ databases">
        <title>Whole genome shotgun sequence of Corynebacterium variabile NBRC 15286.</title>
        <authorList>
            <person name="Hosoyama A."/>
            <person name="Uohara A."/>
            <person name="Ohji S."/>
            <person name="Ichikawa N."/>
        </authorList>
    </citation>
    <scope>NUCLEOTIDE SEQUENCE [LARGE SCALE GENOMIC DNA]</scope>
    <source>
        <strain evidence="1 2">NBRC 15286</strain>
    </source>
</reference>
<dbReference type="AlphaFoldDB" id="A0A4Y4C5R9"/>
<protein>
    <submittedName>
        <fullName evidence="1">Uncharacterized protein</fullName>
    </submittedName>
</protein>
<proteinExistence type="predicted"/>